<dbReference type="AlphaFoldDB" id="A0A1C7F953"/>
<gene>
    <name evidence="9" type="ORF">VSVS05_01520</name>
</gene>
<dbReference type="InterPro" id="IPR000086">
    <property type="entry name" value="NUDIX_hydrolase_dom"/>
</dbReference>
<sequence>MHIPPSRQQLIQRFSLQQPAAYHRESLKRLDHLQDQTLRKAAVLIGFVERENGLNVLFTKRAAHLKHHPGQVSFPGGKYELEDGSLRATALRETHEEIGVFAQQIEIFGQMPELPTISQFSVTPYLAFIDANYFAEIDHNEVESVFEVPVEIVLDPKHLYSDTFCVKQQHHRVFAINYQGQFIWGMTAQIIHALQNHIMHQC</sequence>
<evidence type="ECO:0000256" key="4">
    <source>
        <dbReference type="ARBA" id="ARBA00022723"/>
    </source>
</evidence>
<dbReference type="SUPFAM" id="SSF55811">
    <property type="entry name" value="Nudix"/>
    <property type="match status" value="1"/>
</dbReference>
<dbReference type="STRING" id="45658.VSVS12_01900"/>
<reference evidence="9 10" key="1">
    <citation type="submission" date="2016-07" db="EMBL/GenBank/DDBJ databases">
        <title>Genome sequencing of Vibrio scophthalmi strain VS-05, an isolated from Paralichthys olivaceus.</title>
        <authorList>
            <person name="Han H.-J."/>
        </authorList>
    </citation>
    <scope>NUCLEOTIDE SEQUENCE [LARGE SCALE GENOMIC DNA]</scope>
    <source>
        <strain evidence="9 10">VS-05</strain>
    </source>
</reference>
<dbReference type="CDD" id="cd03426">
    <property type="entry name" value="NUDIX_CoAse_Nudt7"/>
    <property type="match status" value="1"/>
</dbReference>
<dbReference type="Proteomes" id="UP000092528">
    <property type="component" value="Chromosome 1"/>
</dbReference>
<dbReference type="GO" id="GO:0000287">
    <property type="term" value="F:magnesium ion binding"/>
    <property type="evidence" value="ECO:0007669"/>
    <property type="project" value="InterPro"/>
</dbReference>
<dbReference type="PANTHER" id="PTHR12992">
    <property type="entry name" value="NUDIX HYDROLASE"/>
    <property type="match status" value="1"/>
</dbReference>
<dbReference type="PATRIC" id="fig|45658.7.peg.1500"/>
<keyword evidence="10" id="KW-1185">Reference proteome</keyword>
<evidence type="ECO:0000256" key="6">
    <source>
        <dbReference type="ARBA" id="ARBA00022842"/>
    </source>
</evidence>
<dbReference type="PROSITE" id="PS01293">
    <property type="entry name" value="NUDIX_COA"/>
    <property type="match status" value="1"/>
</dbReference>
<feature type="domain" description="Nudix hydrolase" evidence="8">
    <location>
        <begin position="38"/>
        <end position="170"/>
    </location>
</feature>
<comment type="cofactor">
    <cofactor evidence="1">
        <name>Mn(2+)</name>
        <dbReference type="ChEBI" id="CHEBI:29035"/>
    </cofactor>
</comment>
<dbReference type="PANTHER" id="PTHR12992:SF11">
    <property type="entry name" value="MITOCHONDRIAL COENZYME A DIPHOSPHATASE NUDT8"/>
    <property type="match status" value="1"/>
</dbReference>
<evidence type="ECO:0000256" key="5">
    <source>
        <dbReference type="ARBA" id="ARBA00022801"/>
    </source>
</evidence>
<dbReference type="EC" id="3.6.1.-" evidence="9"/>
<dbReference type="InterPro" id="IPR015797">
    <property type="entry name" value="NUDIX_hydrolase-like_dom_sf"/>
</dbReference>
<dbReference type="EMBL" id="CP016414">
    <property type="protein sequence ID" value="ANU36645.1"/>
    <property type="molecule type" value="Genomic_DNA"/>
</dbReference>
<dbReference type="NCBIfam" id="NF007980">
    <property type="entry name" value="PRK10707.1"/>
    <property type="match status" value="1"/>
</dbReference>
<proteinExistence type="inferred from homology"/>
<comment type="cofactor">
    <cofactor evidence="2">
        <name>Mg(2+)</name>
        <dbReference type="ChEBI" id="CHEBI:18420"/>
    </cofactor>
</comment>
<evidence type="ECO:0000256" key="7">
    <source>
        <dbReference type="ARBA" id="ARBA00023211"/>
    </source>
</evidence>
<dbReference type="RefSeq" id="WP_065545378.1">
    <property type="nucleotide sequence ID" value="NZ_CP016414.1"/>
</dbReference>
<organism evidence="9 10">
    <name type="scientific">Vibrio scophthalmi</name>
    <dbReference type="NCBI Taxonomy" id="45658"/>
    <lineage>
        <taxon>Bacteria</taxon>
        <taxon>Pseudomonadati</taxon>
        <taxon>Pseudomonadota</taxon>
        <taxon>Gammaproteobacteria</taxon>
        <taxon>Vibrionales</taxon>
        <taxon>Vibrionaceae</taxon>
        <taxon>Vibrio</taxon>
    </lineage>
</organism>
<evidence type="ECO:0000256" key="3">
    <source>
        <dbReference type="ARBA" id="ARBA00006506"/>
    </source>
</evidence>
<evidence type="ECO:0000313" key="10">
    <source>
        <dbReference type="Proteomes" id="UP000092528"/>
    </source>
</evidence>
<keyword evidence="7" id="KW-0464">Manganese</keyword>
<dbReference type="PROSITE" id="PS51462">
    <property type="entry name" value="NUDIX"/>
    <property type="match status" value="1"/>
</dbReference>
<protein>
    <submittedName>
        <fullName evidence="9">Peroxisomal coenzyme A diphosphatase 1, peroxisomal</fullName>
        <ecNumber evidence="9">3.6.1.-</ecNumber>
    </submittedName>
</protein>
<dbReference type="Pfam" id="PF00293">
    <property type="entry name" value="NUDIX"/>
    <property type="match status" value="1"/>
</dbReference>
<evidence type="ECO:0000256" key="2">
    <source>
        <dbReference type="ARBA" id="ARBA00001946"/>
    </source>
</evidence>
<keyword evidence="6" id="KW-0460">Magnesium</keyword>
<dbReference type="GeneID" id="96873498"/>
<dbReference type="InterPro" id="IPR045121">
    <property type="entry name" value="CoAse"/>
</dbReference>
<comment type="similarity">
    <text evidence="3">Belongs to the Nudix hydrolase family. PCD1 subfamily.</text>
</comment>
<accession>A0A1C7F953</accession>
<evidence type="ECO:0000313" key="9">
    <source>
        <dbReference type="EMBL" id="ANU36645.1"/>
    </source>
</evidence>
<dbReference type="GO" id="GO:0010945">
    <property type="term" value="F:coenzyme A diphosphatase activity"/>
    <property type="evidence" value="ECO:0007669"/>
    <property type="project" value="InterPro"/>
</dbReference>
<dbReference type="InterPro" id="IPR000059">
    <property type="entry name" value="NUDIX_hydrolase_NudL_CS"/>
</dbReference>
<name>A0A1C7F953_9VIBR</name>
<keyword evidence="5 9" id="KW-0378">Hydrolase</keyword>
<dbReference type="GO" id="GO:0009132">
    <property type="term" value="P:nucleoside diphosphate metabolic process"/>
    <property type="evidence" value="ECO:0007669"/>
    <property type="project" value="InterPro"/>
</dbReference>
<evidence type="ECO:0000256" key="1">
    <source>
        <dbReference type="ARBA" id="ARBA00001936"/>
    </source>
</evidence>
<dbReference type="Gene3D" id="3.90.79.10">
    <property type="entry name" value="Nucleoside Triphosphate Pyrophosphohydrolase"/>
    <property type="match status" value="1"/>
</dbReference>
<keyword evidence="4" id="KW-0479">Metal-binding</keyword>
<evidence type="ECO:0000259" key="8">
    <source>
        <dbReference type="PROSITE" id="PS51462"/>
    </source>
</evidence>
<dbReference type="GO" id="GO:0030145">
    <property type="term" value="F:manganese ion binding"/>
    <property type="evidence" value="ECO:0007669"/>
    <property type="project" value="InterPro"/>
</dbReference>